<protein>
    <recommendedName>
        <fullName evidence="2">VanZ-like domain-containing protein</fullName>
    </recommendedName>
</protein>
<feature type="transmembrane region" description="Helical" evidence="1">
    <location>
        <begin position="184"/>
        <end position="201"/>
    </location>
</feature>
<name>A0A0M0L513_9BACI</name>
<dbReference type="Pfam" id="PF04892">
    <property type="entry name" value="VanZ"/>
    <property type="match status" value="1"/>
</dbReference>
<gene>
    <name evidence="3" type="ORF">AMD01_09855</name>
</gene>
<evidence type="ECO:0000313" key="3">
    <source>
        <dbReference type="EMBL" id="KOO46161.1"/>
    </source>
</evidence>
<evidence type="ECO:0000259" key="2">
    <source>
        <dbReference type="Pfam" id="PF04892"/>
    </source>
</evidence>
<evidence type="ECO:0000313" key="4">
    <source>
        <dbReference type="Proteomes" id="UP000037558"/>
    </source>
</evidence>
<dbReference type="InterPro" id="IPR053150">
    <property type="entry name" value="Teicoplanin_resist-assoc"/>
</dbReference>
<organism evidence="3 4">
    <name type="scientific">Priestia koreensis</name>
    <dbReference type="NCBI Taxonomy" id="284581"/>
    <lineage>
        <taxon>Bacteria</taxon>
        <taxon>Bacillati</taxon>
        <taxon>Bacillota</taxon>
        <taxon>Bacilli</taxon>
        <taxon>Bacillales</taxon>
        <taxon>Bacillaceae</taxon>
        <taxon>Priestia</taxon>
    </lineage>
</organism>
<dbReference type="EMBL" id="LILC01000013">
    <property type="protein sequence ID" value="KOO46161.1"/>
    <property type="molecule type" value="Genomic_DNA"/>
</dbReference>
<dbReference type="PATRIC" id="fig|284581.3.peg.2049"/>
<dbReference type="PANTHER" id="PTHR36834:SF1">
    <property type="entry name" value="INTEGRAL MEMBRANE PROTEIN"/>
    <property type="match status" value="1"/>
</dbReference>
<dbReference type="PANTHER" id="PTHR36834">
    <property type="entry name" value="MEMBRANE PROTEIN-RELATED"/>
    <property type="match status" value="1"/>
</dbReference>
<keyword evidence="1" id="KW-0812">Transmembrane</keyword>
<sequence>MKKYLLLLIPFFFYGRQLLVYWGDLFFCLQVFASISVLTGFMVLLLKRTTLSTMLDWTIATCFSIYFCFLFHITVEVVAFPDLHSSDWSNLSFIVQTVNVHPIRGILDIVRNNPNATFQIVGNLLMLSPFAFVMRYFSWVNSTKRTIMYGFFLSFVIEVIQLVETAVDMVWQLGIRRSPDSSDVLLNTAGAMFGALAYHVWKTVKQPSFGKNGRLNPTIQDQQEDY</sequence>
<reference evidence="4" key="1">
    <citation type="submission" date="2015-08" db="EMBL/GenBank/DDBJ databases">
        <title>Fjat-14210 dsm16467.</title>
        <authorList>
            <person name="Liu B."/>
            <person name="Wang J."/>
            <person name="Zhu Y."/>
            <person name="Liu G."/>
            <person name="Chen Q."/>
            <person name="Chen Z."/>
            <person name="Lan J."/>
            <person name="Che J."/>
            <person name="Ge C."/>
            <person name="Shi H."/>
            <person name="Pan Z."/>
            <person name="Liu X."/>
        </authorList>
    </citation>
    <scope>NUCLEOTIDE SEQUENCE [LARGE SCALE GENOMIC DNA]</scope>
    <source>
        <strain evidence="4">DSM 16467</strain>
    </source>
</reference>
<keyword evidence="4" id="KW-1185">Reference proteome</keyword>
<feature type="domain" description="VanZ-like" evidence="2">
    <location>
        <begin position="65"/>
        <end position="201"/>
    </location>
</feature>
<proteinExistence type="predicted"/>
<feature type="transmembrane region" description="Helical" evidence="1">
    <location>
        <begin position="116"/>
        <end position="134"/>
    </location>
</feature>
<keyword evidence="1" id="KW-0472">Membrane</keyword>
<dbReference type="AlphaFoldDB" id="A0A0M0L513"/>
<accession>A0A0M0L513</accession>
<feature type="transmembrane region" description="Helical" evidence="1">
    <location>
        <begin position="20"/>
        <end position="45"/>
    </location>
</feature>
<evidence type="ECO:0000256" key="1">
    <source>
        <dbReference type="SAM" id="Phobius"/>
    </source>
</evidence>
<feature type="transmembrane region" description="Helical" evidence="1">
    <location>
        <begin position="57"/>
        <end position="80"/>
    </location>
</feature>
<comment type="caution">
    <text evidence="3">The sequence shown here is derived from an EMBL/GenBank/DDBJ whole genome shotgun (WGS) entry which is preliminary data.</text>
</comment>
<dbReference type="STRING" id="284581.AMD01_09855"/>
<dbReference type="InterPro" id="IPR006976">
    <property type="entry name" value="VanZ-like"/>
</dbReference>
<dbReference type="RefSeq" id="WP_053401229.1">
    <property type="nucleotide sequence ID" value="NZ_LILC01000013.1"/>
</dbReference>
<feature type="transmembrane region" description="Helical" evidence="1">
    <location>
        <begin position="146"/>
        <end position="164"/>
    </location>
</feature>
<keyword evidence="1" id="KW-1133">Transmembrane helix</keyword>
<dbReference type="Proteomes" id="UP000037558">
    <property type="component" value="Unassembled WGS sequence"/>
</dbReference>